<dbReference type="GO" id="GO:0005634">
    <property type="term" value="C:nucleus"/>
    <property type="evidence" value="ECO:0007669"/>
    <property type="project" value="UniProtKB-SubCell"/>
</dbReference>
<evidence type="ECO:0000256" key="4">
    <source>
        <dbReference type="PROSITE-ProRule" id="PRU00042"/>
    </source>
</evidence>
<accession>A0A5N5SQ38</accession>
<dbReference type="PROSITE" id="PS50982">
    <property type="entry name" value="MBD"/>
    <property type="match status" value="1"/>
</dbReference>
<dbReference type="Gene3D" id="3.30.890.10">
    <property type="entry name" value="Methyl-cpg-binding Protein 2, Chain A"/>
    <property type="match status" value="1"/>
</dbReference>
<dbReference type="SMART" id="SM00391">
    <property type="entry name" value="MBD"/>
    <property type="match status" value="1"/>
</dbReference>
<evidence type="ECO:0000256" key="5">
    <source>
        <dbReference type="SAM" id="MobiDB-lite"/>
    </source>
</evidence>
<feature type="region of interest" description="Disordered" evidence="5">
    <location>
        <begin position="799"/>
        <end position="867"/>
    </location>
</feature>
<dbReference type="GO" id="GO:0008270">
    <property type="term" value="F:zinc ion binding"/>
    <property type="evidence" value="ECO:0007669"/>
    <property type="project" value="UniProtKB-KW"/>
</dbReference>
<dbReference type="Gene3D" id="3.30.40.10">
    <property type="entry name" value="Zinc/RING finger domain, C3HC4 (zinc finger)"/>
    <property type="match status" value="1"/>
</dbReference>
<dbReference type="Gene3D" id="2.30.30.140">
    <property type="match status" value="1"/>
</dbReference>
<evidence type="ECO:0000256" key="1">
    <source>
        <dbReference type="ARBA" id="ARBA00004123"/>
    </source>
</evidence>
<feature type="domain" description="MBD" evidence="7">
    <location>
        <begin position="691"/>
        <end position="764"/>
    </location>
</feature>
<feature type="compositionally biased region" description="Basic and acidic residues" evidence="5">
    <location>
        <begin position="828"/>
        <end position="840"/>
    </location>
</feature>
<dbReference type="CDD" id="cd20104">
    <property type="entry name" value="MBT_PHF20L1-like"/>
    <property type="match status" value="1"/>
</dbReference>
<dbReference type="GO" id="GO:0003677">
    <property type="term" value="F:DNA binding"/>
    <property type="evidence" value="ECO:0007669"/>
    <property type="project" value="InterPro"/>
</dbReference>
<feature type="region of interest" description="Disordered" evidence="5">
    <location>
        <begin position="1007"/>
        <end position="1041"/>
    </location>
</feature>
<dbReference type="PANTHER" id="PTHR15856">
    <property type="entry name" value="PHD FINGER PROTEIN 20-RELATED"/>
    <property type="match status" value="1"/>
</dbReference>
<dbReference type="InterPro" id="IPR001739">
    <property type="entry name" value="Methyl_CpG_DNA-bd"/>
</dbReference>
<dbReference type="CDD" id="cd00122">
    <property type="entry name" value="MBD"/>
    <property type="match status" value="1"/>
</dbReference>
<dbReference type="GO" id="GO:0006357">
    <property type="term" value="P:regulation of transcription by RNA polymerase II"/>
    <property type="evidence" value="ECO:0007669"/>
    <property type="project" value="TreeGrafter"/>
</dbReference>
<dbReference type="Pfam" id="PF21599">
    <property type="entry name" value="ZSWIM3_N"/>
    <property type="match status" value="1"/>
</dbReference>
<dbReference type="InterPro" id="IPR043449">
    <property type="entry name" value="PHF20-like"/>
</dbReference>
<keyword evidence="3" id="KW-0539">Nucleus</keyword>
<evidence type="ECO:0000256" key="2">
    <source>
        <dbReference type="ARBA" id="ARBA00022737"/>
    </source>
</evidence>
<keyword evidence="9" id="KW-1185">Reference proteome</keyword>
<organism evidence="8 9">
    <name type="scientific">Armadillidium nasatum</name>
    <dbReference type="NCBI Taxonomy" id="96803"/>
    <lineage>
        <taxon>Eukaryota</taxon>
        <taxon>Metazoa</taxon>
        <taxon>Ecdysozoa</taxon>
        <taxon>Arthropoda</taxon>
        <taxon>Crustacea</taxon>
        <taxon>Multicrustacea</taxon>
        <taxon>Malacostraca</taxon>
        <taxon>Eumalacostraca</taxon>
        <taxon>Peracarida</taxon>
        <taxon>Isopoda</taxon>
        <taxon>Oniscidea</taxon>
        <taxon>Crinocheta</taxon>
        <taxon>Armadillidiidae</taxon>
        <taxon>Armadillidium</taxon>
    </lineage>
</organism>
<dbReference type="InterPro" id="IPR013083">
    <property type="entry name" value="Znf_RING/FYVE/PHD"/>
</dbReference>
<evidence type="ECO:0000259" key="7">
    <source>
        <dbReference type="PROSITE" id="PS50982"/>
    </source>
</evidence>
<feature type="compositionally biased region" description="Low complexity" evidence="5">
    <location>
        <begin position="319"/>
        <end position="344"/>
    </location>
</feature>
<feature type="domain" description="C2H2-type" evidence="6">
    <location>
        <begin position="932"/>
        <end position="957"/>
    </location>
</feature>
<proteinExistence type="predicted"/>
<evidence type="ECO:0000256" key="3">
    <source>
        <dbReference type="ARBA" id="ARBA00023242"/>
    </source>
</evidence>
<dbReference type="GO" id="GO:0044545">
    <property type="term" value="C:NSL complex"/>
    <property type="evidence" value="ECO:0007669"/>
    <property type="project" value="TreeGrafter"/>
</dbReference>
<keyword evidence="4" id="KW-0863">Zinc-finger</keyword>
<keyword evidence="2" id="KW-0677">Repeat</keyword>
<comment type="caution">
    <text evidence="8">The sequence shown here is derived from an EMBL/GenBank/DDBJ whole genome shotgun (WGS) entry which is preliminary data.</text>
</comment>
<feature type="compositionally biased region" description="Polar residues" evidence="5">
    <location>
        <begin position="1109"/>
        <end position="1119"/>
    </location>
</feature>
<sequence length="1730" mass="194728">MKYLIALTHYNQKWNFLAISFCHYTIPPVDLVYSLVRGVVAVAMLKVGSKFYTFDDLSRRLEEFQQIEQVQLWVRDSRTVVAAAKRARRKSLNPALKYAELTYSCVFGGRRPSDQTKTHNQSPNYFKNFRTSAGGCPFKVRLSTSNDGQALVVKEICHDHNHEPGKKLHEEPRRLYKNKASNRAGVRKPVRYLVNKQRTSSSSSPTASTTCLSPKTRLSPDLSSSFEHLGNIITTTDQYSYLPPSPISPSSLSCSGQTGYSSEEEETVDPIVDLDVALEEALGDLESVSSMDLEDKFSLSPLSARTMNLSNRHSDSEPSLSALPLSVSPSTSSAVVTSSNPTSSDPCAPPPAKKIRGRARKQSFTGTPIMDSSDDEIDFIGFSPVKTEETVKDQLSAYDIEQANSMAKQLHVFKPGINFVQGAKLEVLDSRDNKWYQCKVVQVDWGELDILVHYERWSVRFDEWLKMDSTRIRPLTLKDKSKVIFKMDFYEVQFYDGYTKTLRTSQLKKITNPKQYSGIDIKSSPKSLKHLSSTVGSVITQAPAATVDDPAATAAAPRLRRKSESGTFYSPASIPTLLVPKVEKPEVEENIPDVAVSKKNIFNVEILEEKRKTKRKPDVEELFRPKKKRKFDEMNEEDTPPQSKSKWNVQIPMVAKVKKEVPDEVPEVSKSEDFSTTSTSEGMPSKLLRNHLGVNYLEVEIGDGWKKICNRRSHGSWMGKWDVYFLTPDGRKLRSRQELVKYCNEHVTSIKPGELDFSVKSAKVKRDAATNKEIKVEVPQIKQEIVSDDEEIGAVKEATEDSKNFDVDYDPGENVELSDNETDNESVNEIKKLKTEETPKDTVSSSSESDTELESSPEKQNLPSVKLSQILGDSTQKELLNIKSEPPSYTSPKDVPIASPAPKAFVTPRQRYIKKEPAILDTEIHSSAESAHKCPSKTCEKSFRKENLLQMHMKHYHPELLKSRSLQAPNVADLAYARTVGDHLDVASQSASSLSFHSVDFMVPDKTTEVPKKSRLSDSKKSSDKRSQSKSSKENKNEVAKNEGVDIEELRIKEEVCETQGKIDIPKLEPRQRRRTHRERNVTRKEIKRRRNRKSESMSEDDPVDKSGTRQLTKQTSSDTVDHQEEETAENWNETQADHQDAIINCGCKSQEEDGLNVTGRIKYSCDVCLTWQHGSCYNIENEEQVPEKYICSLCENPKGQRSSMRFRHHQEWLKEGKLPRFSFSTSKPNTKLESCIRRGHELSANVLQLSEIIHSLSLKLNISKEADHPKFVMWHKEWKDSDDVASENNNIRESSEQKVNENLPPFTQLPVDQDLIQSLSQPVSQLDIQGGFIDANFKNGLSTCNTLHSSSTAQDVLLSKEFLGSKNFDVSNISKIDEQNNAALPVEASIQKLNLQSNVCEQPYISNLPKTSDHSQKLSSESKIEVNREDTFPVLELESVSKLIENESPNQEERKIEVTPSTSRDVTDVAIASTSKGNNFNINEVKVEDLERVPSVSNENEGALKSKPLQVSTPNKETLLDSSKLELLCPLMSKNEIIEDQCVKEEKEEIDKKSEKPDETSVKMTEGSHDSLEDADFDLAFRAFGGSGESSINVGLADLLSSHPEIEQLVDVAGSDLPPLVQNPIPVAPAPIIPKNERIEPVNCKLNLLKHVERMQNKVEERFDYIEEELKALEAEMGLSSEMTLEEEELLMSDENLGRDDATIQSRGLVQMLLRDIDTMKKLSEFGEN</sequence>
<dbReference type="SUPFAM" id="SSF54160">
    <property type="entry name" value="Chromo domain-like"/>
    <property type="match status" value="1"/>
</dbReference>
<dbReference type="OrthoDB" id="161570at2759"/>
<dbReference type="PANTHER" id="PTHR15856:SF51">
    <property type="entry name" value="MBD-R2"/>
    <property type="match status" value="1"/>
</dbReference>
<evidence type="ECO:0000313" key="9">
    <source>
        <dbReference type="Proteomes" id="UP000326759"/>
    </source>
</evidence>
<reference evidence="8 9" key="1">
    <citation type="journal article" date="2019" name="PLoS Biol.">
        <title>Sex chromosomes control vertical transmission of feminizing Wolbachia symbionts in an isopod.</title>
        <authorList>
            <person name="Becking T."/>
            <person name="Chebbi M.A."/>
            <person name="Giraud I."/>
            <person name="Moumen B."/>
            <person name="Laverre T."/>
            <person name="Caubet Y."/>
            <person name="Peccoud J."/>
            <person name="Gilbert C."/>
            <person name="Cordaux R."/>
        </authorList>
    </citation>
    <scope>NUCLEOTIDE SEQUENCE [LARGE SCALE GENOMIC DNA]</scope>
    <source>
        <strain evidence="8">ANa2</strain>
        <tissue evidence="8">Whole body excluding digestive tract and cuticle</tissue>
    </source>
</reference>
<dbReference type="InterPro" id="IPR013087">
    <property type="entry name" value="Znf_C2H2_type"/>
</dbReference>
<dbReference type="Pfam" id="PF01429">
    <property type="entry name" value="MBD"/>
    <property type="match status" value="1"/>
</dbReference>
<dbReference type="InterPro" id="IPR016197">
    <property type="entry name" value="Chromo-like_dom_sf"/>
</dbReference>
<keyword evidence="4" id="KW-0862">Zinc</keyword>
<dbReference type="InterPro" id="IPR011011">
    <property type="entry name" value="Znf_FYVE_PHD"/>
</dbReference>
<dbReference type="Pfam" id="PF20826">
    <property type="entry name" value="PHD_5"/>
    <property type="match status" value="1"/>
</dbReference>
<protein>
    <submittedName>
        <fullName evidence="8">PHD finger protein 20-like protein 1</fullName>
    </submittedName>
</protein>
<name>A0A5N5SQ38_9CRUS</name>
<feature type="region of interest" description="Disordered" evidence="5">
    <location>
        <begin position="308"/>
        <end position="372"/>
    </location>
</feature>
<feature type="region of interest" description="Disordered" evidence="5">
    <location>
        <begin position="247"/>
        <end position="267"/>
    </location>
</feature>
<feature type="compositionally biased region" description="Low complexity" evidence="5">
    <location>
        <begin position="199"/>
        <end position="213"/>
    </location>
</feature>
<dbReference type="InterPro" id="IPR016177">
    <property type="entry name" value="DNA-bd_dom_sf"/>
</dbReference>
<dbReference type="EMBL" id="SEYY01021608">
    <property type="protein sequence ID" value="KAB7496221.1"/>
    <property type="molecule type" value="Genomic_DNA"/>
</dbReference>
<evidence type="ECO:0000313" key="8">
    <source>
        <dbReference type="EMBL" id="KAB7496221.1"/>
    </source>
</evidence>
<dbReference type="InterPro" id="IPR048325">
    <property type="entry name" value="ZSWIM3_N"/>
</dbReference>
<evidence type="ECO:0000259" key="6">
    <source>
        <dbReference type="PROSITE" id="PS50157"/>
    </source>
</evidence>
<dbReference type="PROSITE" id="PS00028">
    <property type="entry name" value="ZINC_FINGER_C2H2_1"/>
    <property type="match status" value="1"/>
</dbReference>
<feature type="region of interest" description="Disordered" evidence="5">
    <location>
        <begin position="1067"/>
        <end position="1136"/>
    </location>
</feature>
<dbReference type="SUPFAM" id="SSF54171">
    <property type="entry name" value="DNA-binding domain"/>
    <property type="match status" value="1"/>
</dbReference>
<comment type="subcellular location">
    <subcellularLocation>
        <location evidence="1">Nucleus</location>
    </subcellularLocation>
</comment>
<feature type="compositionally biased region" description="Acidic residues" evidence="5">
    <location>
        <begin position="807"/>
        <end position="826"/>
    </location>
</feature>
<dbReference type="SUPFAM" id="SSF57903">
    <property type="entry name" value="FYVE/PHD zinc finger"/>
    <property type="match status" value="1"/>
</dbReference>
<keyword evidence="4" id="KW-0479">Metal-binding</keyword>
<dbReference type="PROSITE" id="PS50157">
    <property type="entry name" value="ZINC_FINGER_C2H2_2"/>
    <property type="match status" value="1"/>
</dbReference>
<feature type="region of interest" description="Disordered" evidence="5">
    <location>
        <begin position="195"/>
        <end position="217"/>
    </location>
</feature>
<feature type="region of interest" description="Disordered" evidence="5">
    <location>
        <begin position="1548"/>
        <end position="1570"/>
    </location>
</feature>
<gene>
    <name evidence="8" type="ORF">Anas_01317</name>
</gene>
<dbReference type="Proteomes" id="UP000326759">
    <property type="component" value="Unassembled WGS sequence"/>
</dbReference>